<comment type="cofactor">
    <cofactor evidence="12">
        <name>pyridoxal 5'-phosphate</name>
        <dbReference type="ChEBI" id="CHEBI:597326"/>
    </cofactor>
    <text evidence="12">Binds 1 pyridoxal phosphate per subunit.</text>
</comment>
<feature type="binding site" evidence="12">
    <location>
        <position position="104"/>
    </location>
    <ligand>
        <name>pyridoxal 5'-phosphate</name>
        <dbReference type="ChEBI" id="CHEBI:597326"/>
    </ligand>
</feature>
<keyword evidence="9 12" id="KW-0718">Serine biosynthesis</keyword>
<keyword evidence="5 12" id="KW-0028">Amino-acid biosynthesis</keyword>
<reference evidence="14 15" key="1">
    <citation type="submission" date="2017-03" db="EMBL/GenBank/DDBJ databases">
        <title>Genome sequence of Geothermobacter sp. EPR-M, Deep-Sea Iron Reducer.</title>
        <authorList>
            <person name="Tully B."/>
            <person name="Savalia P."/>
            <person name="Abuyen K."/>
            <person name="Baughan C."/>
            <person name="Romero E."/>
            <person name="Ronkowski C."/>
            <person name="Torres B."/>
            <person name="Tremblay J."/>
            <person name="Trujillo A."/>
            <person name="Tyler M."/>
            <person name="Perez-Rodriguez I."/>
            <person name="Amend J."/>
        </authorList>
    </citation>
    <scope>NUCLEOTIDE SEQUENCE [LARGE SCALE GENOMIC DNA]</scope>
    <source>
        <strain evidence="14 15">EPR-M</strain>
    </source>
</reference>
<evidence type="ECO:0000256" key="7">
    <source>
        <dbReference type="ARBA" id="ARBA00022898"/>
    </source>
</evidence>
<comment type="caution">
    <text evidence="12">Lacks conserved residue(s) required for the propagation of feature annotation.</text>
</comment>
<dbReference type="UniPathway" id="UPA00135">
    <property type="reaction ID" value="UER00197"/>
</dbReference>
<evidence type="ECO:0000259" key="13">
    <source>
        <dbReference type="Pfam" id="PF00266"/>
    </source>
</evidence>
<proteinExistence type="inferred from homology"/>
<keyword evidence="12" id="KW-0963">Cytoplasm</keyword>
<keyword evidence="6 12" id="KW-0808">Transferase</keyword>
<name>A0A1X0YA99_9BACT</name>
<keyword evidence="15" id="KW-1185">Reference proteome</keyword>
<evidence type="ECO:0000256" key="6">
    <source>
        <dbReference type="ARBA" id="ARBA00022679"/>
    </source>
</evidence>
<keyword evidence="7 12" id="KW-0663">Pyridoxal phosphate</keyword>
<dbReference type="GO" id="GO:0008615">
    <property type="term" value="P:pyridoxine biosynthetic process"/>
    <property type="evidence" value="ECO:0007669"/>
    <property type="project" value="UniProtKB-UniRule"/>
</dbReference>
<evidence type="ECO:0000256" key="9">
    <source>
        <dbReference type="ARBA" id="ARBA00023299"/>
    </source>
</evidence>
<dbReference type="Proteomes" id="UP000193136">
    <property type="component" value="Unassembled WGS sequence"/>
</dbReference>
<dbReference type="PANTHER" id="PTHR43247">
    <property type="entry name" value="PHOSPHOSERINE AMINOTRANSFERASE"/>
    <property type="match status" value="1"/>
</dbReference>
<evidence type="ECO:0000256" key="1">
    <source>
        <dbReference type="ARBA" id="ARBA00004915"/>
    </source>
</evidence>
<evidence type="ECO:0000256" key="8">
    <source>
        <dbReference type="ARBA" id="ARBA00023096"/>
    </source>
</evidence>
<feature type="binding site" evidence="12">
    <location>
        <position position="42"/>
    </location>
    <ligand>
        <name>L-glutamate</name>
        <dbReference type="ChEBI" id="CHEBI:29985"/>
    </ligand>
</feature>
<dbReference type="GO" id="GO:0006564">
    <property type="term" value="P:L-serine biosynthetic process"/>
    <property type="evidence" value="ECO:0007669"/>
    <property type="project" value="UniProtKB-UniRule"/>
</dbReference>
<dbReference type="Gene3D" id="3.40.640.10">
    <property type="entry name" value="Type I PLP-dependent aspartate aminotransferase-like (Major domain)"/>
    <property type="match status" value="1"/>
</dbReference>
<dbReference type="Gene3D" id="3.90.1150.10">
    <property type="entry name" value="Aspartate Aminotransferase, domain 1"/>
    <property type="match status" value="1"/>
</dbReference>
<feature type="binding site" evidence="12">
    <location>
        <position position="197"/>
    </location>
    <ligand>
        <name>pyridoxal 5'-phosphate</name>
        <dbReference type="ChEBI" id="CHEBI:597326"/>
    </ligand>
</feature>
<dbReference type="PIRSF" id="PIRSF000525">
    <property type="entry name" value="SerC"/>
    <property type="match status" value="1"/>
</dbReference>
<keyword evidence="8 12" id="KW-0664">Pyridoxine biosynthesis</keyword>
<comment type="subcellular location">
    <subcellularLocation>
        <location evidence="12">Cytoplasm</location>
    </subcellularLocation>
</comment>
<feature type="modified residue" description="N6-(pyridoxal phosphate)lysine" evidence="12">
    <location>
        <position position="198"/>
    </location>
</feature>
<dbReference type="SUPFAM" id="SSF53383">
    <property type="entry name" value="PLP-dependent transferases"/>
    <property type="match status" value="1"/>
</dbReference>
<dbReference type="InterPro" id="IPR015424">
    <property type="entry name" value="PyrdxlP-dep_Trfase"/>
</dbReference>
<evidence type="ECO:0000256" key="2">
    <source>
        <dbReference type="ARBA" id="ARBA00005099"/>
    </source>
</evidence>
<dbReference type="RefSeq" id="WP_085009600.1">
    <property type="nucleotide sequence ID" value="NZ_NAAD01000004.1"/>
</dbReference>
<comment type="subunit">
    <text evidence="12">Homodimer.</text>
</comment>
<evidence type="ECO:0000313" key="15">
    <source>
        <dbReference type="Proteomes" id="UP000193136"/>
    </source>
</evidence>
<comment type="catalytic activity">
    <reaction evidence="10 12">
        <text>4-(phosphooxy)-L-threonine + 2-oxoglutarate = (R)-3-hydroxy-2-oxo-4-phosphooxybutanoate + L-glutamate</text>
        <dbReference type="Rhea" id="RHEA:16573"/>
        <dbReference type="ChEBI" id="CHEBI:16810"/>
        <dbReference type="ChEBI" id="CHEBI:29985"/>
        <dbReference type="ChEBI" id="CHEBI:58452"/>
        <dbReference type="ChEBI" id="CHEBI:58538"/>
        <dbReference type="EC" id="2.6.1.52"/>
    </reaction>
</comment>
<dbReference type="GO" id="GO:0005737">
    <property type="term" value="C:cytoplasm"/>
    <property type="evidence" value="ECO:0007669"/>
    <property type="project" value="UniProtKB-SubCell"/>
</dbReference>
<dbReference type="UniPathway" id="UPA00244">
    <property type="reaction ID" value="UER00311"/>
</dbReference>
<comment type="pathway">
    <text evidence="2 12">Amino-acid biosynthesis; L-serine biosynthesis; L-serine from 3-phospho-D-glycerate: step 2/3.</text>
</comment>
<dbReference type="HAMAP" id="MF_00160">
    <property type="entry name" value="SerC_aminotrans_5"/>
    <property type="match status" value="1"/>
</dbReference>
<dbReference type="EC" id="2.6.1.52" evidence="12"/>
<dbReference type="FunFam" id="3.40.640.10:FF:000010">
    <property type="entry name" value="Phosphoserine aminotransferase"/>
    <property type="match status" value="1"/>
</dbReference>
<dbReference type="STRING" id="1969733.B5V00_04660"/>
<comment type="pathway">
    <text evidence="1 12">Cofactor biosynthesis; pyridoxine 5'-phosphate biosynthesis; pyridoxine 5'-phosphate from D-erythrose 4-phosphate: step 3/5.</text>
</comment>
<comment type="catalytic activity">
    <reaction evidence="11 12">
        <text>O-phospho-L-serine + 2-oxoglutarate = 3-phosphooxypyruvate + L-glutamate</text>
        <dbReference type="Rhea" id="RHEA:14329"/>
        <dbReference type="ChEBI" id="CHEBI:16810"/>
        <dbReference type="ChEBI" id="CHEBI:18110"/>
        <dbReference type="ChEBI" id="CHEBI:29985"/>
        <dbReference type="ChEBI" id="CHEBI:57524"/>
        <dbReference type="EC" id="2.6.1.52"/>
    </reaction>
</comment>
<dbReference type="GO" id="GO:0004648">
    <property type="term" value="F:O-phospho-L-serine:2-oxoglutarate aminotransferase activity"/>
    <property type="evidence" value="ECO:0007669"/>
    <property type="project" value="UniProtKB-UniRule"/>
</dbReference>
<dbReference type="NCBIfam" id="NF003764">
    <property type="entry name" value="PRK05355.1"/>
    <property type="match status" value="1"/>
</dbReference>
<evidence type="ECO:0000256" key="12">
    <source>
        <dbReference type="HAMAP-Rule" id="MF_00160"/>
    </source>
</evidence>
<dbReference type="EMBL" id="NAAD01000004">
    <property type="protein sequence ID" value="ORJ62046.1"/>
    <property type="molecule type" value="Genomic_DNA"/>
</dbReference>
<comment type="similarity">
    <text evidence="3 12">Belongs to the class-V pyridoxal-phosphate-dependent aminotransferase family. SerC subfamily.</text>
</comment>
<dbReference type="InterPro" id="IPR015422">
    <property type="entry name" value="PyrdxlP-dep_Trfase_small"/>
</dbReference>
<dbReference type="Pfam" id="PF00266">
    <property type="entry name" value="Aminotran_5"/>
    <property type="match status" value="1"/>
</dbReference>
<comment type="function">
    <text evidence="12">Catalyzes the reversible conversion of 3-phosphohydroxypyruvate to phosphoserine and of 3-hydroxy-2-oxo-4-phosphonooxybutanoate to phosphohydroxythreonine.</text>
</comment>
<feature type="binding site" evidence="12">
    <location>
        <begin position="76"/>
        <end position="77"/>
    </location>
    <ligand>
        <name>pyridoxal 5'-phosphate</name>
        <dbReference type="ChEBI" id="CHEBI:597326"/>
    </ligand>
</feature>
<evidence type="ECO:0000256" key="11">
    <source>
        <dbReference type="ARBA" id="ARBA00049007"/>
    </source>
</evidence>
<dbReference type="InterPro" id="IPR015421">
    <property type="entry name" value="PyrdxlP-dep_Trfase_major"/>
</dbReference>
<comment type="caution">
    <text evidence="14">The sequence shown here is derived from an EMBL/GenBank/DDBJ whole genome shotgun (WGS) entry which is preliminary data.</text>
</comment>
<keyword evidence="4 12" id="KW-0032">Aminotransferase</keyword>
<dbReference type="InterPro" id="IPR000192">
    <property type="entry name" value="Aminotrans_V_dom"/>
</dbReference>
<dbReference type="GO" id="GO:0030170">
    <property type="term" value="F:pyridoxal phosphate binding"/>
    <property type="evidence" value="ECO:0007669"/>
    <property type="project" value="UniProtKB-UniRule"/>
</dbReference>
<organism evidence="14 15">
    <name type="scientific">Geothermobacter hydrogeniphilus</name>
    <dbReference type="NCBI Taxonomy" id="1969733"/>
    <lineage>
        <taxon>Bacteria</taxon>
        <taxon>Pseudomonadati</taxon>
        <taxon>Thermodesulfobacteriota</taxon>
        <taxon>Desulfuromonadia</taxon>
        <taxon>Desulfuromonadales</taxon>
        <taxon>Geothermobacteraceae</taxon>
        <taxon>Geothermobacter</taxon>
    </lineage>
</organism>
<dbReference type="OrthoDB" id="9809412at2"/>
<feature type="binding site" evidence="12">
    <location>
        <position position="174"/>
    </location>
    <ligand>
        <name>pyridoxal 5'-phosphate</name>
        <dbReference type="ChEBI" id="CHEBI:597326"/>
    </ligand>
</feature>
<dbReference type="FunFam" id="3.90.1150.10:FF:000006">
    <property type="entry name" value="Phosphoserine aminotransferase"/>
    <property type="match status" value="1"/>
</dbReference>
<evidence type="ECO:0000256" key="5">
    <source>
        <dbReference type="ARBA" id="ARBA00022605"/>
    </source>
</evidence>
<dbReference type="PANTHER" id="PTHR43247:SF1">
    <property type="entry name" value="PHOSPHOSERINE AMINOTRANSFERASE"/>
    <property type="match status" value="1"/>
</dbReference>
<sequence length="362" mass="39955">MSQVWNFGAGPAMLPPPVMERIREEWLDFGGMGVSLVEISHRSREFQAVLDEAKDLFRELTGLPENYRILFIHGGARMQFAALPMNLAGRSPSRTCLYVESGNFAKIANRDAVPYADVRVIASSADCSYARLPEVDPEKIDPQAAYLHLTSNNTVFGTQWQQFPDSGDVPLVTDQTSEILGRRLDFSRFGLVYAGLQKNLGPAGMALVVVRDDLLGSADEKTPLLLNYTRAAEDDSLTNTTNTFAIYVVKLVLEWMRQQGGLDVIEARNRQKAARLYRVIDAGDFYRGCAAVEHRSIMNVTFTLPTPELEAAFLAEAGAAGLYALKGHRALGGVRASIYNPMPLDGVEALAQFMEEFARRNG</sequence>
<dbReference type="AlphaFoldDB" id="A0A1X0YA99"/>
<evidence type="ECO:0000256" key="3">
    <source>
        <dbReference type="ARBA" id="ARBA00006904"/>
    </source>
</evidence>
<evidence type="ECO:0000256" key="4">
    <source>
        <dbReference type="ARBA" id="ARBA00022576"/>
    </source>
</evidence>
<gene>
    <name evidence="12" type="primary">serC</name>
    <name evidence="14" type="ORF">B5V00_04660</name>
</gene>
<feature type="binding site" evidence="12">
    <location>
        <position position="154"/>
    </location>
    <ligand>
        <name>pyridoxal 5'-phosphate</name>
        <dbReference type="ChEBI" id="CHEBI:597326"/>
    </ligand>
</feature>
<feature type="binding site" evidence="12">
    <location>
        <begin position="239"/>
        <end position="240"/>
    </location>
    <ligand>
        <name>pyridoxal 5'-phosphate</name>
        <dbReference type="ChEBI" id="CHEBI:597326"/>
    </ligand>
</feature>
<accession>A0A1X0YA99</accession>
<dbReference type="InterPro" id="IPR022278">
    <property type="entry name" value="Pser_aminoTfrase"/>
</dbReference>
<evidence type="ECO:0000313" key="14">
    <source>
        <dbReference type="EMBL" id="ORJ62046.1"/>
    </source>
</evidence>
<feature type="domain" description="Aminotransferase class V" evidence="13">
    <location>
        <begin position="4"/>
        <end position="350"/>
    </location>
</feature>
<evidence type="ECO:0000256" key="10">
    <source>
        <dbReference type="ARBA" id="ARBA00047630"/>
    </source>
</evidence>
<protein>
    <recommendedName>
        <fullName evidence="12">Phosphoserine aminotransferase</fullName>
        <ecNumber evidence="12">2.6.1.52</ecNumber>
    </recommendedName>
    <alternativeName>
        <fullName evidence="12">Phosphohydroxythreonine aminotransferase</fullName>
        <shortName evidence="12">PSAT</shortName>
    </alternativeName>
</protein>